<proteinExistence type="inferred from homology"/>
<evidence type="ECO:0000259" key="5">
    <source>
        <dbReference type="Pfam" id="PF25954"/>
    </source>
</evidence>
<dbReference type="Gene3D" id="1.10.287.470">
    <property type="entry name" value="Helix hairpin bin"/>
    <property type="match status" value="1"/>
</dbReference>
<name>A0A918W1G8_9FLAO</name>
<evidence type="ECO:0000256" key="2">
    <source>
        <dbReference type="SAM" id="Coils"/>
    </source>
</evidence>
<keyword evidence="2" id="KW-0175">Coiled coil</keyword>
<dbReference type="Gene3D" id="2.40.30.170">
    <property type="match status" value="1"/>
</dbReference>
<feature type="domain" description="Multidrug resistance protein MdtA-like alpha-helical hairpin" evidence="3">
    <location>
        <begin position="111"/>
        <end position="160"/>
    </location>
</feature>
<feature type="domain" description="CusB-like beta-barrel" evidence="5">
    <location>
        <begin position="204"/>
        <end position="268"/>
    </location>
</feature>
<evidence type="ECO:0000313" key="8">
    <source>
        <dbReference type="Proteomes" id="UP000610456"/>
    </source>
</evidence>
<dbReference type="Pfam" id="PF25876">
    <property type="entry name" value="HH_MFP_RND"/>
    <property type="match status" value="1"/>
</dbReference>
<dbReference type="Gene3D" id="2.40.420.20">
    <property type="match status" value="1"/>
</dbReference>
<feature type="domain" description="YknX-like C-terminal permuted SH3-like" evidence="6">
    <location>
        <begin position="281"/>
        <end position="348"/>
    </location>
</feature>
<reference evidence="7" key="1">
    <citation type="journal article" date="2014" name="Int. J. Syst. Evol. Microbiol.">
        <title>Complete genome sequence of Corynebacterium casei LMG S-19264T (=DSM 44701T), isolated from a smear-ripened cheese.</title>
        <authorList>
            <consortium name="US DOE Joint Genome Institute (JGI-PGF)"/>
            <person name="Walter F."/>
            <person name="Albersmeier A."/>
            <person name="Kalinowski J."/>
            <person name="Ruckert C."/>
        </authorList>
    </citation>
    <scope>NUCLEOTIDE SEQUENCE</scope>
    <source>
        <strain evidence="7">KCTC 12719</strain>
    </source>
</reference>
<dbReference type="Pfam" id="PF25917">
    <property type="entry name" value="BSH_RND"/>
    <property type="match status" value="1"/>
</dbReference>
<dbReference type="PANTHER" id="PTHR30469">
    <property type="entry name" value="MULTIDRUG RESISTANCE PROTEIN MDTA"/>
    <property type="match status" value="1"/>
</dbReference>
<comment type="similarity">
    <text evidence="1">Belongs to the membrane fusion protein (MFP) (TC 8.A.1) family.</text>
</comment>
<dbReference type="RefSeq" id="WP_189606107.1">
    <property type="nucleotide sequence ID" value="NZ_BMXB01000021.1"/>
</dbReference>
<feature type="domain" description="Multidrug resistance protein MdtA-like barrel-sandwich hybrid" evidence="4">
    <location>
        <begin position="71"/>
        <end position="194"/>
    </location>
</feature>
<dbReference type="Pfam" id="PF25954">
    <property type="entry name" value="Beta-barrel_RND_2"/>
    <property type="match status" value="1"/>
</dbReference>
<reference evidence="7" key="2">
    <citation type="submission" date="2020-09" db="EMBL/GenBank/DDBJ databases">
        <authorList>
            <person name="Sun Q."/>
            <person name="Kim S."/>
        </authorList>
    </citation>
    <scope>NUCLEOTIDE SEQUENCE</scope>
    <source>
        <strain evidence="7">KCTC 12719</strain>
    </source>
</reference>
<dbReference type="Pfam" id="PF25989">
    <property type="entry name" value="YknX_C"/>
    <property type="match status" value="1"/>
</dbReference>
<comment type="caution">
    <text evidence="7">The sequence shown here is derived from an EMBL/GenBank/DDBJ whole genome shotgun (WGS) entry which is preliminary data.</text>
</comment>
<dbReference type="NCBIfam" id="TIGR01730">
    <property type="entry name" value="RND_mfp"/>
    <property type="match status" value="1"/>
</dbReference>
<evidence type="ECO:0000313" key="7">
    <source>
        <dbReference type="EMBL" id="GHA49447.1"/>
    </source>
</evidence>
<dbReference type="InterPro" id="IPR006143">
    <property type="entry name" value="RND_pump_MFP"/>
</dbReference>
<dbReference type="EMBL" id="BMXB01000021">
    <property type="protein sequence ID" value="GHA49447.1"/>
    <property type="molecule type" value="Genomic_DNA"/>
</dbReference>
<dbReference type="InterPro" id="IPR058624">
    <property type="entry name" value="MdtA-like_HH"/>
</dbReference>
<keyword evidence="8" id="KW-1185">Reference proteome</keyword>
<evidence type="ECO:0000259" key="3">
    <source>
        <dbReference type="Pfam" id="PF25876"/>
    </source>
</evidence>
<dbReference type="Proteomes" id="UP000610456">
    <property type="component" value="Unassembled WGS sequence"/>
</dbReference>
<evidence type="ECO:0000259" key="6">
    <source>
        <dbReference type="Pfam" id="PF25989"/>
    </source>
</evidence>
<dbReference type="GO" id="GO:1990281">
    <property type="term" value="C:efflux pump complex"/>
    <property type="evidence" value="ECO:0007669"/>
    <property type="project" value="TreeGrafter"/>
</dbReference>
<evidence type="ECO:0000256" key="1">
    <source>
        <dbReference type="ARBA" id="ARBA00009477"/>
    </source>
</evidence>
<dbReference type="AlphaFoldDB" id="A0A918W1G8"/>
<gene>
    <name evidence="7" type="ORF">GCM10007103_32870</name>
</gene>
<organism evidence="7 8">
    <name type="scientific">Salinimicrobium marinum</name>
    <dbReference type="NCBI Taxonomy" id="680283"/>
    <lineage>
        <taxon>Bacteria</taxon>
        <taxon>Pseudomonadati</taxon>
        <taxon>Bacteroidota</taxon>
        <taxon>Flavobacteriia</taxon>
        <taxon>Flavobacteriales</taxon>
        <taxon>Flavobacteriaceae</taxon>
        <taxon>Salinimicrobium</taxon>
    </lineage>
</organism>
<dbReference type="GO" id="GO:0015562">
    <property type="term" value="F:efflux transmembrane transporter activity"/>
    <property type="evidence" value="ECO:0007669"/>
    <property type="project" value="TreeGrafter"/>
</dbReference>
<dbReference type="SUPFAM" id="SSF111369">
    <property type="entry name" value="HlyD-like secretion proteins"/>
    <property type="match status" value="1"/>
</dbReference>
<accession>A0A918W1G8</accession>
<protein>
    <submittedName>
        <fullName evidence="7">MexH family multidrug efflux RND transporter periplasmic adaptor subunit</fullName>
    </submittedName>
</protein>
<dbReference type="PANTHER" id="PTHR30469:SF33">
    <property type="entry name" value="SLR1207 PROTEIN"/>
    <property type="match status" value="1"/>
</dbReference>
<sequence length="351" mass="37047">MKRKSVITVIALLGIAAAFFFILQNNKKKNQAELDIVAETNTEIAVKTAKAQKESISGVFRVNGTFLPKTQAQVSPELGGQLVRLFVEEGSEVKAGQTIAKISGDKINVNVNNAQANLDNAVSSLNRYEEAFKSGGVTAMQLDQAKLQVQNAMAQLESAQLNSGDTNVKSKIDGIVNKKLVEVGTVVGAGTGIVEVVDISSLKLKVEVDQNLVSQLSIGDTVQVVPSVTGESLEGEITFIAPASNGALKFSVEITLDNSERKIKAGMDGIAVFNSAGMNDVLTVPREAFVGSISDNKVFVVRDNKAVLTQIQSGVNYGDKVQVTGGLTEGDVVVTSGQINLIDNAGVKVIQ</sequence>
<evidence type="ECO:0000259" key="4">
    <source>
        <dbReference type="Pfam" id="PF25917"/>
    </source>
</evidence>
<dbReference type="InterPro" id="IPR058625">
    <property type="entry name" value="MdtA-like_BSH"/>
</dbReference>
<dbReference type="InterPro" id="IPR058792">
    <property type="entry name" value="Beta-barrel_RND_2"/>
</dbReference>
<dbReference type="Gene3D" id="2.40.50.100">
    <property type="match status" value="1"/>
</dbReference>
<feature type="coiled-coil region" evidence="2">
    <location>
        <begin position="111"/>
        <end position="162"/>
    </location>
</feature>
<dbReference type="InterPro" id="IPR058637">
    <property type="entry name" value="YknX-like_C"/>
</dbReference>